<dbReference type="Proteomes" id="UP000261828">
    <property type="component" value="Unassembled WGS sequence"/>
</dbReference>
<keyword evidence="3" id="KW-1185">Reference proteome</keyword>
<gene>
    <name evidence="2" type="ORF">DX873_09075</name>
</gene>
<evidence type="ECO:0000313" key="2">
    <source>
        <dbReference type="EMBL" id="RDY59520.1"/>
    </source>
</evidence>
<feature type="chain" id="PRO_5016769655" evidence="1">
    <location>
        <begin position="20"/>
        <end position="116"/>
    </location>
</feature>
<reference evidence="2 3" key="1">
    <citation type="submission" date="2018-08" db="EMBL/GenBank/DDBJ databases">
        <title>Muricauda nanhaiensis sp. nov., isolated from seawater of the South China Sea.</title>
        <authorList>
            <person name="Dang Y."/>
        </authorList>
    </citation>
    <scope>NUCLEOTIDE SEQUENCE [LARGE SCALE GENOMIC DNA]</scope>
    <source>
        <strain evidence="2 3">SM1704</strain>
    </source>
</reference>
<comment type="caution">
    <text evidence="2">The sequence shown here is derived from an EMBL/GenBank/DDBJ whole genome shotgun (WGS) entry which is preliminary data.</text>
</comment>
<dbReference type="EMBL" id="QTJX01000002">
    <property type="protein sequence ID" value="RDY59520.1"/>
    <property type="molecule type" value="Genomic_DNA"/>
</dbReference>
<organism evidence="2 3">
    <name type="scientific">Flagellimonas nanhaiensis</name>
    <dbReference type="NCBI Taxonomy" id="2292706"/>
    <lineage>
        <taxon>Bacteria</taxon>
        <taxon>Pseudomonadati</taxon>
        <taxon>Bacteroidota</taxon>
        <taxon>Flavobacteriia</taxon>
        <taxon>Flavobacteriales</taxon>
        <taxon>Flavobacteriaceae</taxon>
        <taxon>Flagellimonas</taxon>
    </lineage>
</organism>
<sequence length="116" mass="13241">MKKVLLLLIFLIFSSGVLAQSGQYQLKVEHFEESRGDFNHERILKIPYSQMVLVENSLNSSSGFGLQMNFHGQLVAVDYMETMPDGSIQVILRREDGKNFYGYKPTIKAILVKKLN</sequence>
<accession>A0A371JPS8</accession>
<dbReference type="AlphaFoldDB" id="A0A371JPS8"/>
<dbReference type="OrthoDB" id="1444823at2"/>
<name>A0A371JPS8_9FLAO</name>
<feature type="signal peptide" evidence="1">
    <location>
        <begin position="1"/>
        <end position="19"/>
    </location>
</feature>
<protein>
    <submittedName>
        <fullName evidence="2">Uncharacterized protein</fullName>
    </submittedName>
</protein>
<evidence type="ECO:0000313" key="3">
    <source>
        <dbReference type="Proteomes" id="UP000261828"/>
    </source>
</evidence>
<dbReference type="RefSeq" id="WP_116184134.1">
    <property type="nucleotide sequence ID" value="NZ_QTJX01000002.1"/>
</dbReference>
<keyword evidence="1" id="KW-0732">Signal</keyword>
<proteinExistence type="predicted"/>
<evidence type="ECO:0000256" key="1">
    <source>
        <dbReference type="SAM" id="SignalP"/>
    </source>
</evidence>